<dbReference type="AlphaFoldDB" id="A0A0Q1A392"/>
<dbReference type="PANTHER" id="PTHR43654:SF1">
    <property type="entry name" value="ISOPENTENYL PHOSPHATE KINASE"/>
    <property type="match status" value="1"/>
</dbReference>
<feature type="binding site" evidence="1">
    <location>
        <position position="60"/>
    </location>
    <ligand>
        <name>substrate</name>
    </ligand>
</feature>
<dbReference type="Gene3D" id="3.40.1160.10">
    <property type="entry name" value="Acetylglutamate kinase-like"/>
    <property type="match status" value="1"/>
</dbReference>
<feature type="binding site" evidence="1">
    <location>
        <begin position="224"/>
        <end position="230"/>
    </location>
    <ligand>
        <name>ATP</name>
        <dbReference type="ChEBI" id="CHEBI:30616"/>
    </ligand>
</feature>
<dbReference type="KEGG" id="llf:BCR17_02695"/>
<feature type="binding site" evidence="1">
    <location>
        <position position="20"/>
    </location>
    <ligand>
        <name>ATP</name>
        <dbReference type="ChEBI" id="CHEBI:30616"/>
    </ligand>
</feature>
<organism evidence="2 3">
    <name type="scientific">Leuconostoc lactis</name>
    <dbReference type="NCBI Taxonomy" id="1246"/>
    <lineage>
        <taxon>Bacteria</taxon>
        <taxon>Bacillati</taxon>
        <taxon>Bacillota</taxon>
        <taxon>Bacilli</taxon>
        <taxon>Lactobacillales</taxon>
        <taxon>Lactobacillaceae</taxon>
        <taxon>Leuconostoc</taxon>
    </lineage>
</organism>
<evidence type="ECO:0000256" key="1">
    <source>
        <dbReference type="HAMAP-Rule" id="MF_00456"/>
    </source>
</evidence>
<reference evidence="2 3" key="1">
    <citation type="submission" date="2019-12" db="EMBL/GenBank/DDBJ databases">
        <title>Complete genome sequence of Leuconostoc lactis strain AVN1 provides insights into metabolic potential.</title>
        <authorList>
            <person name="Besrour N."/>
            <person name="Najjari A."/>
            <person name="Fhoula I."/>
            <person name="Jaballah S."/>
            <person name="Klibi N."/>
            <person name="Ouzari H.I."/>
        </authorList>
    </citation>
    <scope>NUCLEOTIDE SEQUENCE [LARGE SCALE GENOMIC DNA]</scope>
    <source>
        <strain evidence="2 3">AVN1</strain>
    </source>
</reference>
<dbReference type="InterPro" id="IPR041739">
    <property type="entry name" value="G5K_ProB"/>
</dbReference>
<dbReference type="GO" id="GO:0055129">
    <property type="term" value="P:L-proline biosynthetic process"/>
    <property type="evidence" value="ECO:0007669"/>
    <property type="project" value="UniProtKB-UniRule"/>
</dbReference>
<dbReference type="Proteomes" id="UP000478636">
    <property type="component" value="Unassembled WGS sequence"/>
</dbReference>
<dbReference type="SUPFAM" id="SSF53633">
    <property type="entry name" value="Carbamate kinase-like"/>
    <property type="match status" value="1"/>
</dbReference>
<sequence>MSEVVDQAPIAKQWRRVVVKVGTSSIVDAAGEIKYPVINRLAQTLTQLEQTGYEVILVTSGAIGVALKQMHQTKRPTEIPAQQALAAIGQSYLMAIYNQSFAFYQQHVGQVLLTYDVFHNKQMLRHTIDAIAAMLQQRVIPIINENDVIAVDELDHQHSFGDNDRLAAMVTHETNADALIVLSDIDALYTANPHVDPTAQPIPLVTAVTDSLRAGARGSSTLGTGGMATKLVAADYLLQHGRQMVLINGENPATILEVLAGEPVGTLFKGE</sequence>
<dbReference type="PROSITE" id="PS00902">
    <property type="entry name" value="GLUTAMATE_5_KINASE"/>
    <property type="match status" value="1"/>
</dbReference>
<comment type="pathway">
    <text evidence="1">Amino-acid biosynthesis; L-proline biosynthesis; L-glutamate 5-semialdehyde from L-glutamate: step 1/2.</text>
</comment>
<dbReference type="InterPro" id="IPR036393">
    <property type="entry name" value="AceGlu_kinase-like_sf"/>
</dbReference>
<dbReference type="EC" id="2.7.2.11" evidence="1"/>
<dbReference type="EMBL" id="WSZI01000008">
    <property type="protein sequence ID" value="MWN20654.1"/>
    <property type="molecule type" value="Genomic_DNA"/>
</dbReference>
<dbReference type="InterPro" id="IPR001057">
    <property type="entry name" value="Glu/AcGlu_kinase"/>
</dbReference>
<dbReference type="PRINTS" id="PR00474">
    <property type="entry name" value="GLU5KINASE"/>
</dbReference>
<dbReference type="HAMAP" id="MF_00456">
    <property type="entry name" value="ProB"/>
    <property type="match status" value="1"/>
</dbReference>
<evidence type="ECO:0000313" key="2">
    <source>
        <dbReference type="EMBL" id="MWN20654.1"/>
    </source>
</evidence>
<dbReference type="PIRSF" id="PIRSF000729">
    <property type="entry name" value="GK"/>
    <property type="match status" value="1"/>
</dbReference>
<dbReference type="OrthoDB" id="9804434at2"/>
<comment type="similarity">
    <text evidence="1">Belongs to the glutamate 5-kinase family.</text>
</comment>
<gene>
    <name evidence="1 2" type="primary">proB</name>
    <name evidence="2" type="ORF">GQS40_01585</name>
</gene>
<name>A0A0Q1A392_LEULA</name>
<comment type="catalytic activity">
    <reaction evidence="1">
        <text>L-glutamate + ATP = L-glutamyl 5-phosphate + ADP</text>
        <dbReference type="Rhea" id="RHEA:14877"/>
        <dbReference type="ChEBI" id="CHEBI:29985"/>
        <dbReference type="ChEBI" id="CHEBI:30616"/>
        <dbReference type="ChEBI" id="CHEBI:58274"/>
        <dbReference type="ChEBI" id="CHEBI:456216"/>
        <dbReference type="EC" id="2.7.2.11"/>
    </reaction>
</comment>
<dbReference type="PANTHER" id="PTHR43654">
    <property type="entry name" value="GLUTAMATE 5-KINASE"/>
    <property type="match status" value="1"/>
</dbReference>
<dbReference type="InterPro" id="IPR005715">
    <property type="entry name" value="Glu_5kinase/COase_Synthase"/>
</dbReference>
<feature type="binding site" evidence="1">
    <location>
        <position position="163"/>
    </location>
    <ligand>
        <name>substrate</name>
    </ligand>
</feature>
<keyword evidence="1" id="KW-0028">Amino-acid biosynthesis</keyword>
<protein>
    <recommendedName>
        <fullName evidence="1">Glutamate 5-kinase</fullName>
        <ecNumber evidence="1">2.7.2.11</ecNumber>
    </recommendedName>
    <alternativeName>
        <fullName evidence="1">Gamma-glutamyl kinase</fullName>
        <shortName evidence="1">GK</shortName>
    </alternativeName>
</protein>
<dbReference type="GO" id="GO:0004349">
    <property type="term" value="F:glutamate 5-kinase activity"/>
    <property type="evidence" value="ECO:0007669"/>
    <property type="project" value="UniProtKB-UniRule"/>
</dbReference>
<dbReference type="RefSeq" id="WP_010004836.1">
    <property type="nucleotide sequence ID" value="NZ_CALTUT010000006.1"/>
</dbReference>
<dbReference type="CDD" id="cd04242">
    <property type="entry name" value="AAK_G5K_ProB"/>
    <property type="match status" value="1"/>
</dbReference>
<keyword evidence="1" id="KW-0547">Nucleotide-binding</keyword>
<feature type="binding site" evidence="1">
    <location>
        <begin position="183"/>
        <end position="184"/>
    </location>
    <ligand>
        <name>ATP</name>
        <dbReference type="ChEBI" id="CHEBI:30616"/>
    </ligand>
</feature>
<comment type="subcellular location">
    <subcellularLocation>
        <location evidence="1">Cytoplasm</location>
    </subcellularLocation>
</comment>
<dbReference type="FunFam" id="3.40.1160.10:FF:000006">
    <property type="entry name" value="Glutamate 5-kinase"/>
    <property type="match status" value="1"/>
</dbReference>
<dbReference type="Pfam" id="PF00696">
    <property type="entry name" value="AA_kinase"/>
    <property type="match status" value="1"/>
</dbReference>
<evidence type="ECO:0000313" key="3">
    <source>
        <dbReference type="Proteomes" id="UP000478636"/>
    </source>
</evidence>
<keyword evidence="1" id="KW-0067">ATP-binding</keyword>
<dbReference type="InterPro" id="IPR011529">
    <property type="entry name" value="Glu_5kinase"/>
</dbReference>
<dbReference type="GO" id="GO:0005829">
    <property type="term" value="C:cytosol"/>
    <property type="evidence" value="ECO:0007669"/>
    <property type="project" value="TreeGrafter"/>
</dbReference>
<keyword evidence="1" id="KW-0641">Proline biosynthesis</keyword>
<dbReference type="eggNOG" id="COG0263">
    <property type="taxonomic scope" value="Bacteria"/>
</dbReference>
<comment type="caution">
    <text evidence="2">The sequence shown here is derived from an EMBL/GenBank/DDBJ whole genome shotgun (WGS) entry which is preliminary data.</text>
</comment>
<dbReference type="GO" id="GO:0005524">
    <property type="term" value="F:ATP binding"/>
    <property type="evidence" value="ECO:0007669"/>
    <property type="project" value="UniProtKB-KW"/>
</dbReference>
<dbReference type="InterPro" id="IPR019797">
    <property type="entry name" value="Glutamate_5-kinase_CS"/>
</dbReference>
<keyword evidence="1 2" id="KW-0418">Kinase</keyword>
<accession>A0A0Q1A392</accession>
<keyword evidence="1 2" id="KW-0808">Transferase</keyword>
<feature type="binding site" evidence="1">
    <location>
        <position position="147"/>
    </location>
    <ligand>
        <name>substrate</name>
    </ligand>
</feature>
<keyword evidence="1" id="KW-0963">Cytoplasm</keyword>
<dbReference type="NCBIfam" id="TIGR01027">
    <property type="entry name" value="proB"/>
    <property type="match status" value="1"/>
</dbReference>
<comment type="function">
    <text evidence="1">Catalyzes the transfer of a phosphate group to glutamate to form L-glutamate 5-phosphate.</text>
</comment>
<proteinExistence type="inferred from homology"/>
<dbReference type="InterPro" id="IPR001048">
    <property type="entry name" value="Asp/Glu/Uridylate_kinase"/>
</dbReference>
<dbReference type="UniPathway" id="UPA00098">
    <property type="reaction ID" value="UER00359"/>
</dbReference>